<feature type="compositionally biased region" description="Basic and acidic residues" evidence="1">
    <location>
        <begin position="168"/>
        <end position="181"/>
    </location>
</feature>
<feature type="region of interest" description="Disordered" evidence="1">
    <location>
        <begin position="144"/>
        <end position="200"/>
    </location>
</feature>
<proteinExistence type="predicted"/>
<sequence>MFGLFEWMVMLGQWEYAELLLEHYLFDATNITMSQPFAWAYTHGNKLGSRTAAQLHDYAQSWRNTRHNRPEGNEEFGDFPRNVWDVLSIDMPSVTSWRTLYYGPPRTGVTMSMPLTPSQGHALGPPPAITPTVDSEMPPDDNIAAPTSVTDVEAGEIVPTEVPLPKSPVRDSPHSPDKDPADVTSDEGPTSMAPKMDVPA</sequence>
<dbReference type="AlphaFoldDB" id="A0AAD7DWC6"/>
<keyword evidence="3" id="KW-1185">Reference proteome</keyword>
<dbReference type="Proteomes" id="UP001221757">
    <property type="component" value="Unassembled WGS sequence"/>
</dbReference>
<evidence type="ECO:0000256" key="1">
    <source>
        <dbReference type="SAM" id="MobiDB-lite"/>
    </source>
</evidence>
<reference evidence="2" key="1">
    <citation type="submission" date="2023-03" db="EMBL/GenBank/DDBJ databases">
        <title>Massive genome expansion in bonnet fungi (Mycena s.s.) driven by repeated elements and novel gene families across ecological guilds.</title>
        <authorList>
            <consortium name="Lawrence Berkeley National Laboratory"/>
            <person name="Harder C.B."/>
            <person name="Miyauchi S."/>
            <person name="Viragh M."/>
            <person name="Kuo A."/>
            <person name="Thoen E."/>
            <person name="Andreopoulos B."/>
            <person name="Lu D."/>
            <person name="Skrede I."/>
            <person name="Drula E."/>
            <person name="Henrissat B."/>
            <person name="Morin E."/>
            <person name="Kohler A."/>
            <person name="Barry K."/>
            <person name="LaButti K."/>
            <person name="Morin E."/>
            <person name="Salamov A."/>
            <person name="Lipzen A."/>
            <person name="Mereny Z."/>
            <person name="Hegedus B."/>
            <person name="Baldrian P."/>
            <person name="Stursova M."/>
            <person name="Weitz H."/>
            <person name="Taylor A."/>
            <person name="Grigoriev I.V."/>
            <person name="Nagy L.G."/>
            <person name="Martin F."/>
            <person name="Kauserud H."/>
        </authorList>
    </citation>
    <scope>NUCLEOTIDE SEQUENCE</scope>
    <source>
        <strain evidence="2">CBHHK067</strain>
    </source>
</reference>
<protein>
    <submittedName>
        <fullName evidence="2">Uncharacterized protein</fullName>
    </submittedName>
</protein>
<gene>
    <name evidence="2" type="ORF">B0H17DRAFT_1196460</name>
</gene>
<organism evidence="2 3">
    <name type="scientific">Mycena rosella</name>
    <name type="common">Pink bonnet</name>
    <name type="synonym">Agaricus rosellus</name>
    <dbReference type="NCBI Taxonomy" id="1033263"/>
    <lineage>
        <taxon>Eukaryota</taxon>
        <taxon>Fungi</taxon>
        <taxon>Dikarya</taxon>
        <taxon>Basidiomycota</taxon>
        <taxon>Agaricomycotina</taxon>
        <taxon>Agaricomycetes</taxon>
        <taxon>Agaricomycetidae</taxon>
        <taxon>Agaricales</taxon>
        <taxon>Marasmiineae</taxon>
        <taxon>Mycenaceae</taxon>
        <taxon>Mycena</taxon>
    </lineage>
</organism>
<evidence type="ECO:0000313" key="2">
    <source>
        <dbReference type="EMBL" id="KAJ7699389.1"/>
    </source>
</evidence>
<dbReference type="EMBL" id="JARKIE010000023">
    <property type="protein sequence ID" value="KAJ7699389.1"/>
    <property type="molecule type" value="Genomic_DNA"/>
</dbReference>
<comment type="caution">
    <text evidence="2">The sequence shown here is derived from an EMBL/GenBank/DDBJ whole genome shotgun (WGS) entry which is preliminary data.</text>
</comment>
<accession>A0AAD7DWC6</accession>
<name>A0AAD7DWC6_MYCRO</name>
<evidence type="ECO:0000313" key="3">
    <source>
        <dbReference type="Proteomes" id="UP001221757"/>
    </source>
</evidence>